<comment type="caution">
    <text evidence="2">The sequence shown here is derived from an EMBL/GenBank/DDBJ whole genome shotgun (WGS) entry which is preliminary data.</text>
</comment>
<organism evidence="2 3">
    <name type="scientific">Dactylonectria macrodidyma</name>
    <dbReference type="NCBI Taxonomy" id="307937"/>
    <lineage>
        <taxon>Eukaryota</taxon>
        <taxon>Fungi</taxon>
        <taxon>Dikarya</taxon>
        <taxon>Ascomycota</taxon>
        <taxon>Pezizomycotina</taxon>
        <taxon>Sordariomycetes</taxon>
        <taxon>Hypocreomycetidae</taxon>
        <taxon>Hypocreales</taxon>
        <taxon>Nectriaceae</taxon>
        <taxon>Dactylonectria</taxon>
    </lineage>
</organism>
<dbReference type="Gene3D" id="1.25.40.10">
    <property type="entry name" value="Tetratricopeptide repeat domain"/>
    <property type="match status" value="2"/>
</dbReference>
<gene>
    <name evidence="2" type="ORF">EDB81DRAFT_215218</name>
</gene>
<feature type="region of interest" description="Disordered" evidence="1">
    <location>
        <begin position="41"/>
        <end position="78"/>
    </location>
</feature>
<dbReference type="InterPro" id="IPR011990">
    <property type="entry name" value="TPR-like_helical_dom_sf"/>
</dbReference>
<feature type="compositionally biased region" description="Low complexity" evidence="1">
    <location>
        <begin position="150"/>
        <end position="167"/>
    </location>
</feature>
<evidence type="ECO:0000256" key="1">
    <source>
        <dbReference type="SAM" id="MobiDB-lite"/>
    </source>
</evidence>
<accession>A0A9P9DS68</accession>
<proteinExistence type="predicted"/>
<dbReference type="EMBL" id="JAGMUV010000022">
    <property type="protein sequence ID" value="KAH7124311.1"/>
    <property type="molecule type" value="Genomic_DNA"/>
</dbReference>
<dbReference type="OrthoDB" id="9991317at2759"/>
<sequence>MSEPRNAGEETLQEREARLRRELEELNLAERARDLERQLDAARRRAQLSPEVGQDDLPPTRDSHGQTSAQVSISPEPNPLEHIGNPTCETAQQTHYNQATFPTPINSEPGRDGDPTGIHHAQDSTQMDPSPNLALAKVVRPLGSHDIVQRQSSASAGVSGASTSVRSLPASGSPGPGIDLVATTLQYYQELDVPTDAELSIFDMDLEQLYEFAGALEENPANDAGQVKLLSSVYYFIFSKTGAVDDIQKAIHRAEEAVTATHIDEADYAPRLRNLIVMLMKKHERTRSLEDFDEAILHAEVMLTITQGLHPDRPHRWMDLIKMKVKRSLQTRSWEDLDEAMFMATEAMDGAKEAGVDQAHRHWDRFKETGDLNDLQMAIARGEEAVVATPHDHPDRAGRLSNLAAFLRTRFELTGDLSDLQIAIARGEEVVVAIPYNYPDRARMLSNLAVSLLTRFERTGNVNDLQMAIARGEEAVAAIPHDHPYRAGRLSNLANSLLTRFERTGDFSDLRMAIVRGEEAVAATPHDHPDRAGRLSNLAAFLRTRFERTGDLNDLEIAITRGEEAVAATPHDHPDRAAMLNNLANSLSTRFERMDDLNDLQMAIVRGEEAVAAIPHDHPDRAAMLSNLAALLRTRFNRTGNPDDSERAVHLWVAAAELDNAPPRIRITSALRAAEILANNSSGLK</sequence>
<name>A0A9P9DS68_9HYPO</name>
<evidence type="ECO:0000313" key="2">
    <source>
        <dbReference type="EMBL" id="KAH7124311.1"/>
    </source>
</evidence>
<protein>
    <submittedName>
        <fullName evidence="2">Uncharacterized protein</fullName>
    </submittedName>
</protein>
<dbReference type="PANTHER" id="PTHR19959:SF119">
    <property type="entry name" value="FUNGAL LIPASE-LIKE DOMAIN-CONTAINING PROTEIN"/>
    <property type="match status" value="1"/>
</dbReference>
<evidence type="ECO:0000313" key="3">
    <source>
        <dbReference type="Proteomes" id="UP000738349"/>
    </source>
</evidence>
<dbReference type="Proteomes" id="UP000738349">
    <property type="component" value="Unassembled WGS sequence"/>
</dbReference>
<feature type="region of interest" description="Disordered" evidence="1">
    <location>
        <begin position="150"/>
        <end position="173"/>
    </location>
</feature>
<keyword evidence="3" id="KW-1185">Reference proteome</keyword>
<feature type="compositionally biased region" description="Polar residues" evidence="1">
    <location>
        <begin position="65"/>
        <end position="75"/>
    </location>
</feature>
<dbReference type="PANTHER" id="PTHR19959">
    <property type="entry name" value="KINESIN LIGHT CHAIN"/>
    <property type="match status" value="1"/>
</dbReference>
<reference evidence="2" key="1">
    <citation type="journal article" date="2021" name="Nat. Commun.">
        <title>Genetic determinants of endophytism in the Arabidopsis root mycobiome.</title>
        <authorList>
            <person name="Mesny F."/>
            <person name="Miyauchi S."/>
            <person name="Thiergart T."/>
            <person name="Pickel B."/>
            <person name="Atanasova L."/>
            <person name="Karlsson M."/>
            <person name="Huettel B."/>
            <person name="Barry K.W."/>
            <person name="Haridas S."/>
            <person name="Chen C."/>
            <person name="Bauer D."/>
            <person name="Andreopoulos W."/>
            <person name="Pangilinan J."/>
            <person name="LaButti K."/>
            <person name="Riley R."/>
            <person name="Lipzen A."/>
            <person name="Clum A."/>
            <person name="Drula E."/>
            <person name="Henrissat B."/>
            <person name="Kohler A."/>
            <person name="Grigoriev I.V."/>
            <person name="Martin F.M."/>
            <person name="Hacquard S."/>
        </authorList>
    </citation>
    <scope>NUCLEOTIDE SEQUENCE</scope>
    <source>
        <strain evidence="2">MPI-CAGE-AT-0147</strain>
    </source>
</reference>
<dbReference type="AlphaFoldDB" id="A0A9P9DS68"/>